<feature type="region of interest" description="Disordered" evidence="1">
    <location>
        <begin position="1"/>
        <end position="112"/>
    </location>
</feature>
<feature type="region of interest" description="Disordered" evidence="1">
    <location>
        <begin position="303"/>
        <end position="326"/>
    </location>
</feature>
<feature type="compositionally biased region" description="Polar residues" evidence="1">
    <location>
        <begin position="862"/>
        <end position="874"/>
    </location>
</feature>
<reference evidence="2" key="1">
    <citation type="submission" date="2018-01" db="EMBL/GenBank/DDBJ databases">
        <title>An insight into the sialome of Amazonian anophelines.</title>
        <authorList>
            <person name="Ribeiro J.M."/>
            <person name="Scarpassa V."/>
            <person name="Calvo E."/>
        </authorList>
    </citation>
    <scope>NUCLEOTIDE SEQUENCE</scope>
    <source>
        <tissue evidence="2">Salivary glands</tissue>
    </source>
</reference>
<protein>
    <submittedName>
        <fullName evidence="2">Uncharacterized protein</fullName>
    </submittedName>
</protein>
<name>A0A2M4BAH4_9DIPT</name>
<feature type="region of interest" description="Disordered" evidence="1">
    <location>
        <begin position="366"/>
        <end position="436"/>
    </location>
</feature>
<evidence type="ECO:0000313" key="2">
    <source>
        <dbReference type="EMBL" id="MBW50002.1"/>
    </source>
</evidence>
<feature type="compositionally biased region" description="Basic residues" evidence="1">
    <location>
        <begin position="90"/>
        <end position="99"/>
    </location>
</feature>
<feature type="region of interest" description="Disordered" evidence="1">
    <location>
        <begin position="862"/>
        <end position="891"/>
    </location>
</feature>
<sequence length="1215" mass="134694">MAPTVRNENVVQERESPNFRKSMRKATPNEKYRQFITQAQSRRRRTKAKSSEDASVQINLATDSEDATLPTTRYQATEDTSLVREDRHSNVTRRTKPGRGRSVPASKKDVSERGQPIVLKDCFVLLTDISKATSVAERRQQKVPALDKNVTKSRTKRKPSDTTDAISVAPPKQPIEELIVEVIPDPPVAPTPVPVQMIATTTAKPTGTMQRRGRATKENNPFDVLIVSVKRLAPALSEKALQTLHNPEQLTETIRELEATQRQSVRESNRFSSTTTVLAKRSIPGVIPEKKARINFAKSPKIIVSEHPSEESSAPRDSTAAAPAIEESKLFVKPQRSTNRRKEFGLVGAALPLLLEDEDEESDVYEFLSSSQTVEAKGKEKKSKKPKTAPQPRGVKKKADPKGQRPLAAVKPVRVKREPTKQNRGKQKSNPFGCNTKDIAKLVKKIGGGPVKSDHQPVDYVVNLDIEDFFHEPPYRSGRSNDVPLQDDDSYEPPMRAPSPKRATNPTLERLRNPASLPLPLTSTPAATNDVRSNGTSLLPPANAVSPLNVGSPWRLQEDHIVPRSRYVPRNREMLPSYDSHEIVPPVPPAIANVTERRKTDPKAALPPEGGTVGAVGTPPAHPPRRSLPKQAPSPEEVLSEANFREIERMYNELKATSAMSEKLIGVMRKYKNNMRHPTGSSTDNARQYEGNMREACQKLRQWYTRSMQSFNRSMHIINQIQRGVTVAGRAAACPSPLSQAQQQTVENFNQSTDHFRSMLDELRDAMNDSNDENRSPPVGQHSVPIGGVAPSPRNAKPASKGTKDVIVIPERAHITTRNPLKSLNFVPLPQHNTPPMSPLAKPIPASPVPLRRGLQFDQTTPRTMDTVDSSNHSKLPVPDKTVPNGERSPAKQTSVIAITNDDVVIEDSCDEFDAAEPSFADDTPEDMENVVPPPGNRSVNCNGSSASPKKAPGVDDLFGFEEESYVEDLSEPQITLPMPLNISAATLKKRLKAVKQLLPERPIFRERALQRSSGPTRLPTATRMLRGVFSSPEKRSTRTLHAFAASTPRIGEAPPQSSELRIESNGAAAADDHQPPNVSAIEITQPPEAMNDDENDQLLGSVVLFDEPQNTFDRSTLQRTYTRIPRRKRAKNIYLANLGLSDDDEDGTLSDDPLAVSSDSEAEAQAARKKKEKQKKERRKARKKPVEETKEFKQFVEEFNSMCEQVERFEVVIE</sequence>
<dbReference type="AlphaFoldDB" id="A0A2M4BAH4"/>
<feature type="region of interest" description="Disordered" evidence="1">
    <location>
        <begin position="767"/>
        <end position="805"/>
    </location>
</feature>
<dbReference type="EMBL" id="GGFJ01000861">
    <property type="protein sequence ID" value="MBW50002.1"/>
    <property type="molecule type" value="Transcribed_RNA"/>
</dbReference>
<organism evidence="2">
    <name type="scientific">Anopheles marajoara</name>
    <dbReference type="NCBI Taxonomy" id="58244"/>
    <lineage>
        <taxon>Eukaryota</taxon>
        <taxon>Metazoa</taxon>
        <taxon>Ecdysozoa</taxon>
        <taxon>Arthropoda</taxon>
        <taxon>Hexapoda</taxon>
        <taxon>Insecta</taxon>
        <taxon>Pterygota</taxon>
        <taxon>Neoptera</taxon>
        <taxon>Endopterygota</taxon>
        <taxon>Diptera</taxon>
        <taxon>Nematocera</taxon>
        <taxon>Culicoidea</taxon>
        <taxon>Culicidae</taxon>
        <taxon>Anophelinae</taxon>
        <taxon>Anopheles</taxon>
    </lineage>
</organism>
<feature type="compositionally biased region" description="Polar residues" evidence="1">
    <location>
        <begin position="1"/>
        <end position="10"/>
    </location>
</feature>
<feature type="compositionally biased region" description="Low complexity" evidence="1">
    <location>
        <begin position="514"/>
        <end position="528"/>
    </location>
</feature>
<feature type="region of interest" description="Disordered" evidence="1">
    <location>
        <begin position="1141"/>
        <end position="1189"/>
    </location>
</feature>
<feature type="region of interest" description="Disordered" evidence="1">
    <location>
        <begin position="148"/>
        <end position="168"/>
    </location>
</feature>
<accession>A0A2M4BAH4</accession>
<feature type="compositionally biased region" description="Basic residues" evidence="1">
    <location>
        <begin position="1168"/>
        <end position="1184"/>
    </location>
</feature>
<proteinExistence type="predicted"/>
<feature type="compositionally biased region" description="Polar residues" evidence="1">
    <location>
        <begin position="53"/>
        <end position="62"/>
    </location>
</feature>
<feature type="region of interest" description="Disordered" evidence="1">
    <location>
        <begin position="471"/>
        <end position="540"/>
    </location>
</feature>
<feature type="compositionally biased region" description="Polar residues" evidence="1">
    <location>
        <begin position="69"/>
        <end position="80"/>
    </location>
</feature>
<evidence type="ECO:0000256" key="1">
    <source>
        <dbReference type="SAM" id="MobiDB-lite"/>
    </source>
</evidence>
<feature type="region of interest" description="Disordered" evidence="1">
    <location>
        <begin position="598"/>
        <end position="638"/>
    </location>
</feature>